<evidence type="ECO:0000313" key="1">
    <source>
        <dbReference type="EMBL" id="EFA85287.1"/>
    </source>
</evidence>
<sequence>MLINAISSLFGASNSSVTNTIKSSGTGAMVSQGTNHLSLVSTNIQHATQINAAGTNTNVAGAHQIDV</sequence>
<evidence type="ECO:0000313" key="2">
    <source>
        <dbReference type="Proteomes" id="UP000001396"/>
    </source>
</evidence>
<dbReference type="AlphaFoldDB" id="D3B1W3"/>
<accession>D3B1W3</accession>
<gene>
    <name evidence="1" type="ORF">PPL_02288</name>
</gene>
<name>D3B1W3_HETP5</name>
<reference evidence="1 2" key="1">
    <citation type="journal article" date="2011" name="Genome Res.">
        <title>Phylogeny-wide analysis of social amoeba genomes highlights ancient origins for complex intercellular communication.</title>
        <authorList>
            <person name="Heidel A.J."/>
            <person name="Lawal H.M."/>
            <person name="Felder M."/>
            <person name="Schilde C."/>
            <person name="Helps N.R."/>
            <person name="Tunggal B."/>
            <person name="Rivero F."/>
            <person name="John U."/>
            <person name="Schleicher M."/>
            <person name="Eichinger L."/>
            <person name="Platzer M."/>
            <person name="Noegel A.A."/>
            <person name="Schaap P."/>
            <person name="Gloeckner G."/>
        </authorList>
    </citation>
    <scope>NUCLEOTIDE SEQUENCE [LARGE SCALE GENOMIC DNA]</scope>
    <source>
        <strain evidence="2">ATCC 26659 / Pp 5 / PN500</strain>
    </source>
</reference>
<dbReference type="EMBL" id="ADBJ01000008">
    <property type="protein sequence ID" value="EFA85287.1"/>
    <property type="molecule type" value="Genomic_DNA"/>
</dbReference>
<dbReference type="InParanoid" id="D3B1W3"/>
<dbReference type="GeneID" id="31357813"/>
<proteinExistence type="predicted"/>
<dbReference type="Proteomes" id="UP000001396">
    <property type="component" value="Unassembled WGS sequence"/>
</dbReference>
<organism evidence="1 2">
    <name type="scientific">Heterostelium pallidum (strain ATCC 26659 / Pp 5 / PN500)</name>
    <name type="common">Cellular slime mold</name>
    <name type="synonym">Polysphondylium pallidum</name>
    <dbReference type="NCBI Taxonomy" id="670386"/>
    <lineage>
        <taxon>Eukaryota</taxon>
        <taxon>Amoebozoa</taxon>
        <taxon>Evosea</taxon>
        <taxon>Eumycetozoa</taxon>
        <taxon>Dictyostelia</taxon>
        <taxon>Acytosteliales</taxon>
        <taxon>Acytosteliaceae</taxon>
        <taxon>Heterostelium</taxon>
    </lineage>
</organism>
<dbReference type="RefSeq" id="XP_020437396.1">
    <property type="nucleotide sequence ID" value="XM_020573279.1"/>
</dbReference>
<comment type="caution">
    <text evidence="1">The sequence shown here is derived from an EMBL/GenBank/DDBJ whole genome shotgun (WGS) entry which is preliminary data.</text>
</comment>
<keyword evidence="2" id="KW-1185">Reference proteome</keyword>
<protein>
    <submittedName>
        <fullName evidence="1">Uncharacterized protein</fullName>
    </submittedName>
</protein>